<dbReference type="Pfam" id="PF10988">
    <property type="entry name" value="DUF2807"/>
    <property type="match status" value="1"/>
</dbReference>
<evidence type="ECO:0000256" key="1">
    <source>
        <dbReference type="SAM" id="SignalP"/>
    </source>
</evidence>
<organism evidence="3 4">
    <name type="scientific">Chryseotalea sanaruensis</name>
    <dbReference type="NCBI Taxonomy" id="2482724"/>
    <lineage>
        <taxon>Bacteria</taxon>
        <taxon>Pseudomonadati</taxon>
        <taxon>Bacteroidota</taxon>
        <taxon>Cytophagia</taxon>
        <taxon>Cytophagales</taxon>
        <taxon>Chryseotaleaceae</taxon>
        <taxon>Chryseotalea</taxon>
    </lineage>
</organism>
<protein>
    <submittedName>
        <fullName evidence="3">DUF2807 domain-containing protein</fullName>
    </submittedName>
</protein>
<feature type="chain" id="PRO_5019277208" evidence="1">
    <location>
        <begin position="19"/>
        <end position="240"/>
    </location>
</feature>
<dbReference type="PANTHER" id="PTHR39200:SF1">
    <property type="entry name" value="AUTO-TRANSPORTER ADHESIN HEAD GIN DOMAIN-CONTAINING PROTEIN-RELATED"/>
    <property type="match status" value="1"/>
</dbReference>
<keyword evidence="4" id="KW-1185">Reference proteome</keyword>
<dbReference type="Gene3D" id="2.160.20.120">
    <property type="match status" value="1"/>
</dbReference>
<keyword evidence="1" id="KW-0732">Signal</keyword>
<dbReference type="Proteomes" id="UP000288227">
    <property type="component" value="Unassembled WGS sequence"/>
</dbReference>
<feature type="domain" description="Putative auto-transporter adhesin head GIN" evidence="2">
    <location>
        <begin position="29"/>
        <end position="222"/>
    </location>
</feature>
<feature type="signal peptide" evidence="1">
    <location>
        <begin position="1"/>
        <end position="18"/>
    </location>
</feature>
<dbReference type="RefSeq" id="WP_160118622.1">
    <property type="nucleotide sequence ID" value="NZ_BHXQ01000003.1"/>
</dbReference>
<evidence type="ECO:0000313" key="3">
    <source>
        <dbReference type="EMBL" id="GCC51624.1"/>
    </source>
</evidence>
<proteinExistence type="predicted"/>
<sequence length="240" mass="25585">MKTKTILLFLLLPILGLAQVTKKTLELPEFKSIAVNSNYTVYLKQTNKQEVTVEALTEIYDLTDIKVENGVLLINIERKPEAPNKSIWAKIDDIKVNPTMKVYVSVKSISELQVNGGGKIISENSIAATNITLAVSGSGSIDVDVKGDQVKAEVSGSGKLTLKGYATNLDAVISGSGNIYAFDCPLETAKAKLSGSGSCELNVTTTLDAQVLGSGSLKHKGNTKNTTKKIYGSGAVERAY</sequence>
<dbReference type="AlphaFoldDB" id="A0A401U9V2"/>
<gene>
    <name evidence="3" type="ORF">SanaruYs_18510</name>
</gene>
<dbReference type="PANTHER" id="PTHR39200">
    <property type="entry name" value="HYPOTHETICAL EXPORTED PROTEIN"/>
    <property type="match status" value="1"/>
</dbReference>
<name>A0A401U9V2_9BACT</name>
<reference evidence="3 4" key="1">
    <citation type="submission" date="2018-11" db="EMBL/GenBank/DDBJ databases">
        <title>Chryseotalea sanarue gen. nov., sp., nov., a member of the family Cytophagaceae, isolated from a brackish lake in Hamamatsu Japan.</title>
        <authorList>
            <person name="Maejima Y."/>
            <person name="Iino T."/>
            <person name="Muraguchi Y."/>
            <person name="Fukuda K."/>
            <person name="Ohkuma M."/>
            <person name="Moriuchi R."/>
            <person name="Dohra H."/>
            <person name="Kimbara K."/>
            <person name="Shintani M."/>
        </authorList>
    </citation>
    <scope>NUCLEOTIDE SEQUENCE [LARGE SCALE GENOMIC DNA]</scope>
    <source>
        <strain evidence="3 4">Ys</strain>
    </source>
</reference>
<accession>A0A401U9V2</accession>
<evidence type="ECO:0000259" key="2">
    <source>
        <dbReference type="Pfam" id="PF10988"/>
    </source>
</evidence>
<dbReference type="InterPro" id="IPR021255">
    <property type="entry name" value="DUF2807"/>
</dbReference>
<evidence type="ECO:0000313" key="4">
    <source>
        <dbReference type="Proteomes" id="UP000288227"/>
    </source>
</evidence>
<comment type="caution">
    <text evidence="3">The sequence shown here is derived from an EMBL/GenBank/DDBJ whole genome shotgun (WGS) entry which is preliminary data.</text>
</comment>
<dbReference type="EMBL" id="BHXQ01000003">
    <property type="protein sequence ID" value="GCC51624.1"/>
    <property type="molecule type" value="Genomic_DNA"/>
</dbReference>
<dbReference type="OrthoDB" id="949527at2"/>